<dbReference type="CDD" id="cd04301">
    <property type="entry name" value="NAT_SF"/>
    <property type="match status" value="1"/>
</dbReference>
<dbReference type="PANTHER" id="PTHR42919:SF8">
    <property type="entry name" value="N-ALPHA-ACETYLTRANSFERASE 50"/>
    <property type="match status" value="1"/>
</dbReference>
<evidence type="ECO:0000256" key="1">
    <source>
        <dbReference type="ARBA" id="ARBA00022679"/>
    </source>
</evidence>
<dbReference type="SUPFAM" id="SSF55729">
    <property type="entry name" value="Acyl-CoA N-acyltransferases (Nat)"/>
    <property type="match status" value="1"/>
</dbReference>
<keyword evidence="1" id="KW-0808">Transferase</keyword>
<accession>A0A1F6A2Y7</accession>
<dbReference type="AlphaFoldDB" id="A0A1F6A2Y7"/>
<protein>
    <recommendedName>
        <fullName evidence="3">N-acetyltransferase domain-containing protein</fullName>
    </recommendedName>
</protein>
<dbReference type="STRING" id="1798381.A2721_00620"/>
<dbReference type="GO" id="GO:0016747">
    <property type="term" value="F:acyltransferase activity, transferring groups other than amino-acyl groups"/>
    <property type="evidence" value="ECO:0007669"/>
    <property type="project" value="InterPro"/>
</dbReference>
<dbReference type="EMBL" id="MFJK01000010">
    <property type="protein sequence ID" value="OGG19051.1"/>
    <property type="molecule type" value="Genomic_DNA"/>
</dbReference>
<evidence type="ECO:0000259" key="3">
    <source>
        <dbReference type="PROSITE" id="PS51186"/>
    </source>
</evidence>
<dbReference type="Proteomes" id="UP000177871">
    <property type="component" value="Unassembled WGS sequence"/>
</dbReference>
<dbReference type="InterPro" id="IPR016181">
    <property type="entry name" value="Acyl_CoA_acyltransferase"/>
</dbReference>
<dbReference type="PANTHER" id="PTHR42919">
    <property type="entry name" value="N-ALPHA-ACETYLTRANSFERASE"/>
    <property type="match status" value="1"/>
</dbReference>
<dbReference type="Pfam" id="PF00583">
    <property type="entry name" value="Acetyltransf_1"/>
    <property type="match status" value="1"/>
</dbReference>
<dbReference type="InterPro" id="IPR000182">
    <property type="entry name" value="GNAT_dom"/>
</dbReference>
<dbReference type="InterPro" id="IPR051556">
    <property type="entry name" value="N-term/lysine_N-AcTrnsfr"/>
</dbReference>
<comment type="caution">
    <text evidence="4">The sequence shown here is derived from an EMBL/GenBank/DDBJ whole genome shotgun (WGS) entry which is preliminary data.</text>
</comment>
<proteinExistence type="predicted"/>
<evidence type="ECO:0000313" key="5">
    <source>
        <dbReference type="Proteomes" id="UP000177871"/>
    </source>
</evidence>
<dbReference type="PROSITE" id="PS51186">
    <property type="entry name" value="GNAT"/>
    <property type="match status" value="1"/>
</dbReference>
<name>A0A1F6A2Y7_9BACT</name>
<reference evidence="4 5" key="1">
    <citation type="journal article" date="2016" name="Nat. Commun.">
        <title>Thousands of microbial genomes shed light on interconnected biogeochemical processes in an aquifer system.</title>
        <authorList>
            <person name="Anantharaman K."/>
            <person name="Brown C.T."/>
            <person name="Hug L.A."/>
            <person name="Sharon I."/>
            <person name="Castelle C.J."/>
            <person name="Probst A.J."/>
            <person name="Thomas B.C."/>
            <person name="Singh A."/>
            <person name="Wilkins M.J."/>
            <person name="Karaoz U."/>
            <person name="Brodie E.L."/>
            <person name="Williams K.H."/>
            <person name="Hubbard S.S."/>
            <person name="Banfield J.F."/>
        </authorList>
    </citation>
    <scope>NUCLEOTIDE SEQUENCE [LARGE SCALE GENOMIC DNA]</scope>
</reference>
<organism evidence="4 5">
    <name type="scientific">Candidatus Gottesmanbacteria bacterium RIFCSPHIGHO2_01_FULL_47_48</name>
    <dbReference type="NCBI Taxonomy" id="1798381"/>
    <lineage>
        <taxon>Bacteria</taxon>
        <taxon>Candidatus Gottesmaniibacteriota</taxon>
    </lineage>
</organism>
<sequence>MDLKIKTAQGKDWKIIQNLNNQVFLWDKQNDDDLDLEWPFSEKGIKYYKKLANGSYGKCLIAYSDNQPVGYVALSIKDLGYRKSKYVEIENIGVDERYRSRGIGKLLIDASVKWAKEQKATKLWVSAYWDNKRAVNFYKKNGFYESGLELDKNLAWSAPLNWYSYL</sequence>
<evidence type="ECO:0000256" key="2">
    <source>
        <dbReference type="ARBA" id="ARBA00023315"/>
    </source>
</evidence>
<gene>
    <name evidence="4" type="ORF">A2721_00620</name>
</gene>
<evidence type="ECO:0000313" key="4">
    <source>
        <dbReference type="EMBL" id="OGG19051.1"/>
    </source>
</evidence>
<feature type="domain" description="N-acetyltransferase" evidence="3">
    <location>
        <begin position="3"/>
        <end position="166"/>
    </location>
</feature>
<dbReference type="Gene3D" id="3.40.630.30">
    <property type="match status" value="1"/>
</dbReference>
<keyword evidence="2" id="KW-0012">Acyltransferase</keyword>